<keyword evidence="6 20" id="KW-0808">Transferase</keyword>
<dbReference type="Pfam" id="PF00954">
    <property type="entry name" value="S_locus_glycop"/>
    <property type="match status" value="1"/>
</dbReference>
<evidence type="ECO:0000256" key="11">
    <source>
        <dbReference type="ARBA" id="ARBA00022777"/>
    </source>
</evidence>
<evidence type="ECO:0000256" key="7">
    <source>
        <dbReference type="ARBA" id="ARBA00022692"/>
    </source>
</evidence>
<keyword evidence="5" id="KW-0597">Phosphoprotein</keyword>
<dbReference type="SMART" id="SM00108">
    <property type="entry name" value="B_lectin"/>
    <property type="match status" value="1"/>
</dbReference>
<organism evidence="25 26">
    <name type="scientific">Microthlaspi erraticum</name>
    <dbReference type="NCBI Taxonomy" id="1685480"/>
    <lineage>
        <taxon>Eukaryota</taxon>
        <taxon>Viridiplantae</taxon>
        <taxon>Streptophyta</taxon>
        <taxon>Embryophyta</taxon>
        <taxon>Tracheophyta</taxon>
        <taxon>Spermatophyta</taxon>
        <taxon>Magnoliopsida</taxon>
        <taxon>eudicotyledons</taxon>
        <taxon>Gunneridae</taxon>
        <taxon>Pentapetalae</taxon>
        <taxon>rosids</taxon>
        <taxon>malvids</taxon>
        <taxon>Brassicales</taxon>
        <taxon>Brassicaceae</taxon>
        <taxon>Coluteocarpeae</taxon>
        <taxon>Microthlaspi</taxon>
    </lineage>
</organism>
<dbReference type="InterPro" id="IPR036426">
    <property type="entry name" value="Bulb-type_lectin_dom_sf"/>
</dbReference>
<dbReference type="InterPro" id="IPR024171">
    <property type="entry name" value="SRK-like_kinase"/>
</dbReference>
<dbReference type="InterPro" id="IPR001480">
    <property type="entry name" value="Bulb-type_lectin_dom"/>
</dbReference>
<name>A0A6D2IW81_9BRAS</name>
<dbReference type="PANTHER" id="PTHR27002">
    <property type="entry name" value="RECEPTOR-LIKE SERINE/THREONINE-PROTEIN KINASE SD1-8"/>
    <property type="match status" value="1"/>
</dbReference>
<dbReference type="EC" id="2.7.11.1" evidence="20"/>
<dbReference type="PROSITE" id="PS00108">
    <property type="entry name" value="PROTEIN_KINASE_ST"/>
    <property type="match status" value="1"/>
</dbReference>
<dbReference type="SUPFAM" id="SSF51110">
    <property type="entry name" value="alpha-D-mannose-specific plant lectins"/>
    <property type="match status" value="1"/>
</dbReference>
<dbReference type="FunFam" id="1.10.510.10:FF:000345">
    <property type="entry name" value="G-type lectin S-receptor-like serine/threonine-protein kinase"/>
    <property type="match status" value="1"/>
</dbReference>
<keyword evidence="2" id="KW-1003">Cell membrane</keyword>
<keyword evidence="13 21" id="KW-1133">Transmembrane helix</keyword>
<dbReference type="AlphaFoldDB" id="A0A6D2IW81"/>
<evidence type="ECO:0000256" key="19">
    <source>
        <dbReference type="ARBA" id="ARBA00048679"/>
    </source>
</evidence>
<dbReference type="InterPro" id="IPR008271">
    <property type="entry name" value="Ser/Thr_kinase_AS"/>
</dbReference>
<evidence type="ECO:0000259" key="22">
    <source>
        <dbReference type="PROSITE" id="PS50011"/>
    </source>
</evidence>
<comment type="catalytic activity">
    <reaction evidence="18 20">
        <text>L-threonyl-[protein] + ATP = O-phospho-L-threonyl-[protein] + ADP + H(+)</text>
        <dbReference type="Rhea" id="RHEA:46608"/>
        <dbReference type="Rhea" id="RHEA-COMP:11060"/>
        <dbReference type="Rhea" id="RHEA-COMP:11605"/>
        <dbReference type="ChEBI" id="CHEBI:15378"/>
        <dbReference type="ChEBI" id="CHEBI:30013"/>
        <dbReference type="ChEBI" id="CHEBI:30616"/>
        <dbReference type="ChEBI" id="CHEBI:61977"/>
        <dbReference type="ChEBI" id="CHEBI:456216"/>
        <dbReference type="EC" id="2.7.11.1"/>
    </reaction>
</comment>
<dbReference type="InterPro" id="IPR021820">
    <property type="entry name" value="S-locus_recpt_kinase_C"/>
</dbReference>
<evidence type="ECO:0000256" key="2">
    <source>
        <dbReference type="ARBA" id="ARBA00022475"/>
    </source>
</evidence>
<dbReference type="Proteomes" id="UP000467841">
    <property type="component" value="Unassembled WGS sequence"/>
</dbReference>
<dbReference type="CDD" id="cd14066">
    <property type="entry name" value="STKc_IRAK"/>
    <property type="match status" value="1"/>
</dbReference>
<dbReference type="PANTHER" id="PTHR27002:SF1026">
    <property type="entry name" value="G-TYPE LECTIN S-RECEPTOR-LIKE SERINE_THREONINE-PROTEIN KINASE SD1-29"/>
    <property type="match status" value="1"/>
</dbReference>
<dbReference type="InterPro" id="IPR003609">
    <property type="entry name" value="Pan_app"/>
</dbReference>
<dbReference type="SMART" id="SM00473">
    <property type="entry name" value="PAN_AP"/>
    <property type="match status" value="1"/>
</dbReference>
<accession>A0A6D2IW81</accession>
<dbReference type="OrthoDB" id="1934880at2759"/>
<dbReference type="GO" id="GO:0048544">
    <property type="term" value="P:recognition of pollen"/>
    <property type="evidence" value="ECO:0007669"/>
    <property type="project" value="InterPro"/>
</dbReference>
<dbReference type="InterPro" id="IPR000858">
    <property type="entry name" value="S_locus_glycoprot_dom"/>
</dbReference>
<feature type="transmembrane region" description="Helical" evidence="21">
    <location>
        <begin position="417"/>
        <end position="439"/>
    </location>
</feature>
<comment type="similarity">
    <text evidence="20">Belongs to the protein kinase superfamily. Ser/Thr protein kinase family.</text>
</comment>
<evidence type="ECO:0000256" key="14">
    <source>
        <dbReference type="ARBA" id="ARBA00023136"/>
    </source>
</evidence>
<dbReference type="GO" id="GO:0031625">
    <property type="term" value="F:ubiquitin protein ligase binding"/>
    <property type="evidence" value="ECO:0007669"/>
    <property type="project" value="UniProtKB-ARBA"/>
</dbReference>
<evidence type="ECO:0000256" key="10">
    <source>
        <dbReference type="ARBA" id="ARBA00022741"/>
    </source>
</evidence>
<evidence type="ECO:0000256" key="20">
    <source>
        <dbReference type="PIRNR" id="PIRNR000641"/>
    </source>
</evidence>
<dbReference type="GO" id="GO:0045087">
    <property type="term" value="P:innate immune response"/>
    <property type="evidence" value="ECO:0007669"/>
    <property type="project" value="UniProtKB-ARBA"/>
</dbReference>
<evidence type="ECO:0000313" key="26">
    <source>
        <dbReference type="Proteomes" id="UP000467841"/>
    </source>
</evidence>
<feature type="domain" description="Protein kinase" evidence="22">
    <location>
        <begin position="487"/>
        <end position="772"/>
    </location>
</feature>
<feature type="domain" description="Apple" evidence="24">
    <location>
        <begin position="319"/>
        <end position="405"/>
    </location>
</feature>
<evidence type="ECO:0000259" key="23">
    <source>
        <dbReference type="PROSITE" id="PS50927"/>
    </source>
</evidence>
<evidence type="ECO:0000256" key="6">
    <source>
        <dbReference type="ARBA" id="ARBA00022679"/>
    </source>
</evidence>
<feature type="domain" description="Bulb-type lectin" evidence="23">
    <location>
        <begin position="7"/>
        <end position="128"/>
    </location>
</feature>
<protein>
    <recommendedName>
        <fullName evidence="20">Receptor-like serine/threonine-protein kinase</fullName>
        <ecNumber evidence="20">2.7.11.1</ecNumber>
    </recommendedName>
</protein>
<keyword evidence="16" id="KW-0675">Receptor</keyword>
<dbReference type="EMBL" id="CACVBM020001085">
    <property type="protein sequence ID" value="CAA7029722.1"/>
    <property type="molecule type" value="Genomic_DNA"/>
</dbReference>
<dbReference type="Gene3D" id="3.30.200.20">
    <property type="entry name" value="Phosphorylase Kinase, domain 1"/>
    <property type="match status" value="1"/>
</dbReference>
<dbReference type="GO" id="GO:0005524">
    <property type="term" value="F:ATP binding"/>
    <property type="evidence" value="ECO:0007669"/>
    <property type="project" value="UniProtKB-KW"/>
</dbReference>
<evidence type="ECO:0000256" key="17">
    <source>
        <dbReference type="ARBA" id="ARBA00023180"/>
    </source>
</evidence>
<evidence type="ECO:0000256" key="21">
    <source>
        <dbReference type="SAM" id="Phobius"/>
    </source>
</evidence>
<comment type="catalytic activity">
    <reaction evidence="19 20">
        <text>L-seryl-[protein] + ATP = O-phospho-L-seryl-[protein] + ADP + H(+)</text>
        <dbReference type="Rhea" id="RHEA:17989"/>
        <dbReference type="Rhea" id="RHEA-COMP:9863"/>
        <dbReference type="Rhea" id="RHEA-COMP:11604"/>
        <dbReference type="ChEBI" id="CHEBI:15378"/>
        <dbReference type="ChEBI" id="CHEBI:29999"/>
        <dbReference type="ChEBI" id="CHEBI:30616"/>
        <dbReference type="ChEBI" id="CHEBI:83421"/>
        <dbReference type="ChEBI" id="CHEBI:456216"/>
        <dbReference type="EC" id="2.7.11.1"/>
    </reaction>
</comment>
<evidence type="ECO:0000256" key="9">
    <source>
        <dbReference type="ARBA" id="ARBA00022734"/>
    </source>
</evidence>
<keyword evidence="14 21" id="KW-0472">Membrane</keyword>
<dbReference type="InterPro" id="IPR011009">
    <property type="entry name" value="Kinase-like_dom_sf"/>
</dbReference>
<dbReference type="InterPro" id="IPR000719">
    <property type="entry name" value="Prot_kinase_dom"/>
</dbReference>
<evidence type="ECO:0000256" key="1">
    <source>
        <dbReference type="ARBA" id="ARBA00004251"/>
    </source>
</evidence>
<keyword evidence="12 20" id="KW-0067">ATP-binding</keyword>
<keyword evidence="8" id="KW-0732">Signal</keyword>
<evidence type="ECO:0000256" key="8">
    <source>
        <dbReference type="ARBA" id="ARBA00022729"/>
    </source>
</evidence>
<dbReference type="PROSITE" id="PS50948">
    <property type="entry name" value="PAN"/>
    <property type="match status" value="1"/>
</dbReference>
<dbReference type="SMART" id="SM00220">
    <property type="entry name" value="S_TKc"/>
    <property type="match status" value="1"/>
</dbReference>
<dbReference type="CDD" id="cd01098">
    <property type="entry name" value="PAN_AP_plant"/>
    <property type="match status" value="1"/>
</dbReference>
<evidence type="ECO:0000313" key="25">
    <source>
        <dbReference type="EMBL" id="CAA7029722.1"/>
    </source>
</evidence>
<keyword evidence="9" id="KW-0430">Lectin</keyword>
<dbReference type="FunFam" id="2.90.10.10:FF:000003">
    <property type="entry name" value="G-type lectin S-receptor-like serine/threonine-protein kinase"/>
    <property type="match status" value="1"/>
</dbReference>
<dbReference type="Pfam" id="PF07714">
    <property type="entry name" value="PK_Tyr_Ser-Thr"/>
    <property type="match status" value="1"/>
</dbReference>
<sequence length="804" mass="89607">MLPTFGYAVINTSSPLSIGQTLVSPAGSFELGFFSPNNTRNQYVGIWFKSMVPQVVVWVANRDKPVTNSAANLTISKNGRLILLDEKQDVIWSAGENFTSNKCHAELLDTGNLVVIDDVSGNTLWQSFESLGNTLLPQSSLAYDTVHGKKRMLTTWKTDNDPSPGEFSLEITPQVPLQGLIRKGSRPYWRTGPWATTRFCGFPQFDESYVSPFSVVQDVARGTGTFSYSMLRNYNLSYITLTPEGQMKIYWDDGIRWMHHLTLPESLCDLYGACGPFGMCVRSVTPKCICLKGFVPKSDNEWRKGNWTGGCVRRTKLSCQAKSSMTTQGKDTDVFYRLANAKTPDLHQVASFLSAKQCYEGCLGNCSCTAFAYISGIGCLVWNGRLVDTVQFMTNGETLSIRLASSELASGSSRTKIIVGITASLTILAILVSAAIMFWRNRAKHNEPTPIVMDALQDAWKNDFQPQDISGVNFFDMHTLRTATDNFSASNKLGQGGFGPVYKGKLLDGKEIAVKRLASSSDQGTMEFLNEITLISKLQHRNLVRLLGYCIEGEEKLLIYEFMVNKSLDIFLFDSTLKFELDWPKRFDIIQGIARGLLYLHRDSRLRVIHRDLKVSNILLDEKMIPKISDFGLARMFQGTQYQDNTHRVVGTLGYMSPEYAWAGLFSEKSDIYSLGVLMLEIISGKKISRFTFGDGSKGLLAYAWESWRDTGGSDLLDGDLADSCNAFEVARCVQIGLLCVQHEYVDRPNTLQLLSMITSTTDLPTPKQPVFAAQTLNDASMSRSKSKDYFSVNELTQSVVQGR</sequence>
<keyword evidence="4" id="KW-0245">EGF-like domain</keyword>
<dbReference type="Gene3D" id="2.90.10.10">
    <property type="entry name" value="Bulb-type lectin domain"/>
    <property type="match status" value="1"/>
</dbReference>
<dbReference type="Pfam" id="PF11883">
    <property type="entry name" value="DUF3403"/>
    <property type="match status" value="1"/>
</dbReference>
<keyword evidence="7 21" id="KW-0812">Transmembrane</keyword>
<comment type="caution">
    <text evidence="25">The sequence shown here is derived from an EMBL/GenBank/DDBJ whole genome shotgun (WGS) entry which is preliminary data.</text>
</comment>
<keyword evidence="26" id="KW-1185">Reference proteome</keyword>
<dbReference type="FunFam" id="3.30.200.20:FF:000195">
    <property type="entry name" value="G-type lectin S-receptor-like serine/threonine-protein kinase"/>
    <property type="match status" value="1"/>
</dbReference>
<dbReference type="PROSITE" id="PS50011">
    <property type="entry name" value="PROTEIN_KINASE_DOM"/>
    <property type="match status" value="1"/>
</dbReference>
<dbReference type="Pfam" id="PF08276">
    <property type="entry name" value="PAN_2"/>
    <property type="match status" value="1"/>
</dbReference>
<keyword evidence="17" id="KW-0325">Glycoprotein</keyword>
<dbReference type="Gene3D" id="1.10.510.10">
    <property type="entry name" value="Transferase(Phosphotransferase) domain 1"/>
    <property type="match status" value="1"/>
</dbReference>
<dbReference type="CDD" id="cd00028">
    <property type="entry name" value="B_lectin"/>
    <property type="match status" value="1"/>
</dbReference>
<evidence type="ECO:0000256" key="5">
    <source>
        <dbReference type="ARBA" id="ARBA00022553"/>
    </source>
</evidence>
<comment type="subcellular location">
    <subcellularLocation>
        <location evidence="1">Cell membrane</location>
        <topology evidence="1">Single-pass type I membrane protein</topology>
    </subcellularLocation>
</comment>
<evidence type="ECO:0000256" key="13">
    <source>
        <dbReference type="ARBA" id="ARBA00022989"/>
    </source>
</evidence>
<dbReference type="GO" id="GO:0005886">
    <property type="term" value="C:plasma membrane"/>
    <property type="evidence" value="ECO:0007669"/>
    <property type="project" value="UniProtKB-SubCell"/>
</dbReference>
<dbReference type="InterPro" id="IPR001245">
    <property type="entry name" value="Ser-Thr/Tyr_kinase_cat_dom"/>
</dbReference>
<dbReference type="GO" id="GO:0030246">
    <property type="term" value="F:carbohydrate binding"/>
    <property type="evidence" value="ECO:0007669"/>
    <property type="project" value="UniProtKB-KW"/>
</dbReference>
<keyword evidence="3 20" id="KW-0723">Serine/threonine-protein kinase</keyword>
<gene>
    <name evidence="25" type="ORF">MERR_LOCUS16957</name>
</gene>
<dbReference type="Pfam" id="PF01453">
    <property type="entry name" value="B_lectin"/>
    <property type="match status" value="1"/>
</dbReference>
<evidence type="ECO:0000256" key="15">
    <source>
        <dbReference type="ARBA" id="ARBA00023157"/>
    </source>
</evidence>
<dbReference type="SUPFAM" id="SSF56112">
    <property type="entry name" value="Protein kinase-like (PK-like)"/>
    <property type="match status" value="1"/>
</dbReference>
<evidence type="ECO:0000256" key="3">
    <source>
        <dbReference type="ARBA" id="ARBA00022527"/>
    </source>
</evidence>
<dbReference type="GO" id="GO:0004674">
    <property type="term" value="F:protein serine/threonine kinase activity"/>
    <property type="evidence" value="ECO:0007669"/>
    <property type="project" value="UniProtKB-KW"/>
</dbReference>
<keyword evidence="15" id="KW-1015">Disulfide bond</keyword>
<keyword evidence="10 20" id="KW-0547">Nucleotide-binding</keyword>
<evidence type="ECO:0000256" key="4">
    <source>
        <dbReference type="ARBA" id="ARBA00022536"/>
    </source>
</evidence>
<reference evidence="25" key="1">
    <citation type="submission" date="2020-01" db="EMBL/GenBank/DDBJ databases">
        <authorList>
            <person name="Mishra B."/>
        </authorList>
    </citation>
    <scope>NUCLEOTIDE SEQUENCE [LARGE SCALE GENOMIC DNA]</scope>
</reference>
<proteinExistence type="inferred from homology"/>
<dbReference type="PIRSF" id="PIRSF000641">
    <property type="entry name" value="SRK"/>
    <property type="match status" value="1"/>
</dbReference>
<dbReference type="PROSITE" id="PS50927">
    <property type="entry name" value="BULB_LECTIN"/>
    <property type="match status" value="1"/>
</dbReference>
<evidence type="ECO:0000256" key="16">
    <source>
        <dbReference type="ARBA" id="ARBA00023170"/>
    </source>
</evidence>
<evidence type="ECO:0000256" key="18">
    <source>
        <dbReference type="ARBA" id="ARBA00047899"/>
    </source>
</evidence>
<keyword evidence="11 20" id="KW-0418">Kinase</keyword>
<evidence type="ECO:0000256" key="12">
    <source>
        <dbReference type="ARBA" id="ARBA00022840"/>
    </source>
</evidence>
<evidence type="ECO:0000259" key="24">
    <source>
        <dbReference type="PROSITE" id="PS50948"/>
    </source>
</evidence>